<keyword evidence="1" id="KW-0472">Membrane</keyword>
<sequence>MSTNSESNIQAVEEEGNISIMDIIQIGINLYHFLKNKWIFIALASAIGFGAGLYFAMNEKPTYKAVLTFALEEDKGPGAGVSGIASQIGLNLGGDAGGNLFSGQNLLEIMKSQLMVRKTLLKPITINSKETTLADYYIKIYQIYAEDYPNKTTFYQLKNFSRTEDSTIAILYKNIINDHLIVLQPDAKISILKIEVNSIDELFSKLFCEHLIQETSDFYGETKSKKSRINVNILQHQADSLRMELNSAITGVAVAVDNVYNLNPALNVRKTTGAKKQIDVQTTTVMLTQVLTNLEMGKLMLRKETPLIQVIDKPILPLEITKKSKRESALGGSILFGCLSILFFLAKKYFQKMKDQLK</sequence>
<protein>
    <recommendedName>
        <fullName evidence="4">Lipopolysaccharide biosynthesis protein</fullName>
    </recommendedName>
</protein>
<dbReference type="RefSeq" id="WP_406749261.1">
    <property type="nucleotide sequence ID" value="NZ_JBEWZH010000001.1"/>
</dbReference>
<name>A0ABW8RQF3_9BACT</name>
<organism evidence="2 3">
    <name type="scientific">Aquirufa salirivi</name>
    <dbReference type="NCBI Taxonomy" id="3104729"/>
    <lineage>
        <taxon>Bacteria</taxon>
        <taxon>Pseudomonadati</taxon>
        <taxon>Bacteroidota</taxon>
        <taxon>Cytophagia</taxon>
        <taxon>Cytophagales</taxon>
        <taxon>Flectobacillaceae</taxon>
        <taxon>Aquirufa</taxon>
    </lineage>
</organism>
<dbReference type="Proteomes" id="UP001623558">
    <property type="component" value="Unassembled WGS sequence"/>
</dbReference>
<keyword evidence="1" id="KW-1133">Transmembrane helix</keyword>
<evidence type="ECO:0000313" key="2">
    <source>
        <dbReference type="EMBL" id="MFL0160811.1"/>
    </source>
</evidence>
<feature type="transmembrane region" description="Helical" evidence="1">
    <location>
        <begin position="38"/>
        <end position="57"/>
    </location>
</feature>
<proteinExistence type="predicted"/>
<dbReference type="EMBL" id="JBEWZH010000001">
    <property type="protein sequence ID" value="MFL0160811.1"/>
    <property type="molecule type" value="Genomic_DNA"/>
</dbReference>
<evidence type="ECO:0000256" key="1">
    <source>
        <dbReference type="SAM" id="Phobius"/>
    </source>
</evidence>
<evidence type="ECO:0000313" key="3">
    <source>
        <dbReference type="Proteomes" id="UP001623558"/>
    </source>
</evidence>
<keyword evidence="1" id="KW-0812">Transmembrane</keyword>
<feature type="transmembrane region" description="Helical" evidence="1">
    <location>
        <begin position="328"/>
        <end position="346"/>
    </location>
</feature>
<keyword evidence="3" id="KW-1185">Reference proteome</keyword>
<evidence type="ECO:0008006" key="4">
    <source>
        <dbReference type="Google" id="ProtNLM"/>
    </source>
</evidence>
<comment type="caution">
    <text evidence="2">The sequence shown here is derived from an EMBL/GenBank/DDBJ whole genome shotgun (WGS) entry which is preliminary data.</text>
</comment>
<gene>
    <name evidence="2" type="ORF">U0R11_00250</name>
</gene>
<accession>A0ABW8RQF3</accession>
<reference evidence="2 3" key="1">
    <citation type="submission" date="2024-07" db="EMBL/GenBank/DDBJ databases">
        <authorList>
            <person name="Pitt A."/>
            <person name="Hahn M.W."/>
        </authorList>
    </citation>
    <scope>NUCLEOTIDE SEQUENCE [LARGE SCALE GENOMIC DNA]</scope>
    <source>
        <strain evidence="2 3">1-SAACH-A3</strain>
    </source>
</reference>